<name>A0A5J4QQ48_9ZZZZ</name>
<protein>
    <submittedName>
        <fullName evidence="1">Uncharacterized protein</fullName>
    </submittedName>
</protein>
<evidence type="ECO:0000313" key="1">
    <source>
        <dbReference type="EMBL" id="KAA6322970.1"/>
    </source>
</evidence>
<proteinExistence type="predicted"/>
<sequence length="78" mass="9008">YEPIWNMLHKLRGIMGKRDEQYSLSGVIELDEGFFSTETNNEIGYKTAKRRFAMELRNLIISMIAVECGGDPSLFFKT</sequence>
<reference evidence="1" key="1">
    <citation type="submission" date="2019-03" db="EMBL/GenBank/DDBJ databases">
        <title>Single cell metagenomics reveals metabolic interactions within the superorganism composed of flagellate Streblomastix strix and complex community of Bacteroidetes bacteria on its surface.</title>
        <authorList>
            <person name="Treitli S.C."/>
            <person name="Kolisko M."/>
            <person name="Husnik F."/>
            <person name="Keeling P."/>
            <person name="Hampl V."/>
        </authorList>
    </citation>
    <scope>NUCLEOTIDE SEQUENCE</scope>
    <source>
        <strain evidence="1">STM</strain>
    </source>
</reference>
<dbReference type="EMBL" id="SNRY01002912">
    <property type="protein sequence ID" value="KAA6322970.1"/>
    <property type="molecule type" value="Genomic_DNA"/>
</dbReference>
<gene>
    <name evidence="1" type="ORF">EZS27_027540</name>
</gene>
<accession>A0A5J4QQ48</accession>
<feature type="non-terminal residue" evidence="1">
    <location>
        <position position="1"/>
    </location>
</feature>
<comment type="caution">
    <text evidence="1">The sequence shown here is derived from an EMBL/GenBank/DDBJ whole genome shotgun (WGS) entry which is preliminary data.</text>
</comment>
<organism evidence="1">
    <name type="scientific">termite gut metagenome</name>
    <dbReference type="NCBI Taxonomy" id="433724"/>
    <lineage>
        <taxon>unclassified sequences</taxon>
        <taxon>metagenomes</taxon>
        <taxon>organismal metagenomes</taxon>
    </lineage>
</organism>
<dbReference type="AlphaFoldDB" id="A0A5J4QQ48"/>